<evidence type="ECO:0000259" key="2">
    <source>
        <dbReference type="Pfam" id="PF01206"/>
    </source>
</evidence>
<dbReference type="KEGG" id="ave:Arcve_0535"/>
<accession>F2KQC9</accession>
<evidence type="ECO:0000313" key="4">
    <source>
        <dbReference type="Proteomes" id="UP000008136"/>
    </source>
</evidence>
<dbReference type="PANTHER" id="PTHR33279">
    <property type="entry name" value="SULFUR CARRIER PROTEIN YEDF-RELATED"/>
    <property type="match status" value="1"/>
</dbReference>
<dbReference type="STRING" id="693661.Arcve_0535"/>
<gene>
    <name evidence="3" type="ordered locus">Arcve_0535</name>
</gene>
<dbReference type="eggNOG" id="arCOG02062">
    <property type="taxonomic scope" value="Archaea"/>
</dbReference>
<evidence type="ECO:0000313" key="3">
    <source>
        <dbReference type="EMBL" id="AEA46562.1"/>
    </source>
</evidence>
<dbReference type="Gene3D" id="3.30.110.40">
    <property type="entry name" value="TusA-like domain"/>
    <property type="match status" value="1"/>
</dbReference>
<dbReference type="EMBL" id="CP002588">
    <property type="protein sequence ID" value="AEA46562.1"/>
    <property type="molecule type" value="Genomic_DNA"/>
</dbReference>
<dbReference type="PANTHER" id="PTHR33279:SF6">
    <property type="entry name" value="SULFUR CARRIER PROTEIN YEDF-RELATED"/>
    <property type="match status" value="1"/>
</dbReference>
<keyword evidence="4" id="KW-1185">Reference proteome</keyword>
<dbReference type="InterPro" id="IPR001455">
    <property type="entry name" value="TusA-like"/>
</dbReference>
<comment type="similarity">
    <text evidence="1">Belongs to the sulfur carrier protein TusA family.</text>
</comment>
<protein>
    <submittedName>
        <fullName evidence="3">SirA-like domain-containing protein</fullName>
    </submittedName>
</protein>
<dbReference type="Proteomes" id="UP000008136">
    <property type="component" value="Chromosome"/>
</dbReference>
<sequence>MIIRLITHNNILKYDDSRYYYHNKSKRGERVAEEEMDLRGLKCPQPILKIHARVTKLPPGTTIKVMADCPTFERDLKIWAAKTGKTILECVKTGNIWRARIRI</sequence>
<organism evidence="3 4">
    <name type="scientific">Archaeoglobus veneficus (strain DSM 11195 / SNP6)</name>
    <dbReference type="NCBI Taxonomy" id="693661"/>
    <lineage>
        <taxon>Archaea</taxon>
        <taxon>Methanobacteriati</taxon>
        <taxon>Methanobacteriota</taxon>
        <taxon>Archaeoglobi</taxon>
        <taxon>Archaeoglobales</taxon>
        <taxon>Archaeoglobaceae</taxon>
        <taxon>Archaeoglobus</taxon>
    </lineage>
</organism>
<dbReference type="HOGENOM" id="CLU_165255_5_3_2"/>
<dbReference type="CDD" id="cd00291">
    <property type="entry name" value="SirA_YedF_YeeD"/>
    <property type="match status" value="1"/>
</dbReference>
<dbReference type="SUPFAM" id="SSF64307">
    <property type="entry name" value="SirA-like"/>
    <property type="match status" value="1"/>
</dbReference>
<dbReference type="Pfam" id="PF01206">
    <property type="entry name" value="TusA"/>
    <property type="match status" value="1"/>
</dbReference>
<evidence type="ECO:0000256" key="1">
    <source>
        <dbReference type="ARBA" id="ARBA00008984"/>
    </source>
</evidence>
<dbReference type="AlphaFoldDB" id="F2KQC9"/>
<feature type="domain" description="UPF0033" evidence="2">
    <location>
        <begin position="35"/>
        <end position="102"/>
    </location>
</feature>
<proteinExistence type="inferred from homology"/>
<reference evidence="3 4" key="1">
    <citation type="submission" date="2011-03" db="EMBL/GenBank/DDBJ databases">
        <title>The complete genome of Archaeoglobus veneficus SNP6.</title>
        <authorList>
            <consortium name="US DOE Joint Genome Institute (JGI-PGF)"/>
            <person name="Lucas S."/>
            <person name="Copeland A."/>
            <person name="Lapidus A."/>
            <person name="Bruce D."/>
            <person name="Goodwin L."/>
            <person name="Pitluck S."/>
            <person name="Kyrpides N."/>
            <person name="Mavromatis K."/>
            <person name="Pagani I."/>
            <person name="Ivanova N."/>
            <person name="Mikhailova N."/>
            <person name="Lu M."/>
            <person name="Detter J.C."/>
            <person name="Tapia R."/>
            <person name="Han C."/>
            <person name="Land M."/>
            <person name="Hauser L."/>
            <person name="Markowitz V."/>
            <person name="Cheng J.-F."/>
            <person name="Hugenholtz P."/>
            <person name="Woyke T."/>
            <person name="Wu D."/>
            <person name="Spring S."/>
            <person name="Brambilla E."/>
            <person name="Klenk H.-P."/>
            <person name="Eisen J.A."/>
        </authorList>
    </citation>
    <scope>NUCLEOTIDE SEQUENCE [LARGE SCALE GENOMIC DNA]</scope>
    <source>
        <strain>SNP6</strain>
    </source>
</reference>
<name>F2KQC9_ARCVS</name>
<dbReference type="InterPro" id="IPR036868">
    <property type="entry name" value="TusA-like_sf"/>
</dbReference>